<evidence type="ECO:0000313" key="2">
    <source>
        <dbReference type="EMBL" id="GJU01086.1"/>
    </source>
</evidence>
<feature type="coiled-coil region" evidence="1">
    <location>
        <begin position="190"/>
        <end position="217"/>
    </location>
</feature>
<reference evidence="2" key="2">
    <citation type="submission" date="2022-01" db="EMBL/GenBank/DDBJ databases">
        <authorList>
            <person name="Yamashiro T."/>
            <person name="Shiraishi A."/>
            <person name="Satake H."/>
            <person name="Nakayama K."/>
        </authorList>
    </citation>
    <scope>NUCLEOTIDE SEQUENCE</scope>
</reference>
<gene>
    <name evidence="2" type="ORF">Tco_1111424</name>
</gene>
<comment type="caution">
    <text evidence="2">The sequence shown here is derived from an EMBL/GenBank/DDBJ whole genome shotgun (WGS) entry which is preliminary data.</text>
</comment>
<accession>A0ABQ5IMV4</accession>
<sequence length="233" mass="26926">MNNLKEDFSKHFVTQQELSAEQAFWLKHSNYNPDTSVKSHTPVRIEAPSELPKRTTSDAIMVDEITKVQTVFYQMEAAVDQCSVDKNIFEIENKELKLENERLVEHIICQDFVNIVMNADVKFDNVLPVPNTFLDDNIALDMMKMENDRLMELLVSQDLVHTAVNSLAAINDYQSMEGSYIEEYEKNLKLAAELSQMNELSKTCSRLKQRCISLELELQHNKESFQNDKPCEN</sequence>
<name>A0ABQ5IMV4_9ASTR</name>
<keyword evidence="3" id="KW-1185">Reference proteome</keyword>
<proteinExistence type="predicted"/>
<evidence type="ECO:0000256" key="1">
    <source>
        <dbReference type="SAM" id="Coils"/>
    </source>
</evidence>
<evidence type="ECO:0000313" key="3">
    <source>
        <dbReference type="Proteomes" id="UP001151760"/>
    </source>
</evidence>
<protein>
    <submittedName>
        <fullName evidence="2">Uncharacterized protein</fullName>
    </submittedName>
</protein>
<dbReference type="EMBL" id="BQNB010020930">
    <property type="protein sequence ID" value="GJU01086.1"/>
    <property type="molecule type" value="Genomic_DNA"/>
</dbReference>
<keyword evidence="1" id="KW-0175">Coiled coil</keyword>
<reference evidence="2" key="1">
    <citation type="journal article" date="2022" name="Int. J. Mol. Sci.">
        <title>Draft Genome of Tanacetum Coccineum: Genomic Comparison of Closely Related Tanacetum-Family Plants.</title>
        <authorList>
            <person name="Yamashiro T."/>
            <person name="Shiraishi A."/>
            <person name="Nakayama K."/>
            <person name="Satake H."/>
        </authorList>
    </citation>
    <scope>NUCLEOTIDE SEQUENCE</scope>
</reference>
<organism evidence="2 3">
    <name type="scientific">Tanacetum coccineum</name>
    <dbReference type="NCBI Taxonomy" id="301880"/>
    <lineage>
        <taxon>Eukaryota</taxon>
        <taxon>Viridiplantae</taxon>
        <taxon>Streptophyta</taxon>
        <taxon>Embryophyta</taxon>
        <taxon>Tracheophyta</taxon>
        <taxon>Spermatophyta</taxon>
        <taxon>Magnoliopsida</taxon>
        <taxon>eudicotyledons</taxon>
        <taxon>Gunneridae</taxon>
        <taxon>Pentapetalae</taxon>
        <taxon>asterids</taxon>
        <taxon>campanulids</taxon>
        <taxon>Asterales</taxon>
        <taxon>Asteraceae</taxon>
        <taxon>Asteroideae</taxon>
        <taxon>Anthemideae</taxon>
        <taxon>Anthemidinae</taxon>
        <taxon>Tanacetum</taxon>
    </lineage>
</organism>
<dbReference type="Proteomes" id="UP001151760">
    <property type="component" value="Unassembled WGS sequence"/>
</dbReference>